<feature type="domain" description="Glutaredoxin" evidence="8">
    <location>
        <begin position="52"/>
        <end position="116"/>
    </location>
</feature>
<keyword evidence="5" id="KW-0676">Redox-active center</keyword>
<evidence type="ECO:0000313" key="10">
    <source>
        <dbReference type="Proteomes" id="UP001152795"/>
    </source>
</evidence>
<dbReference type="CDD" id="cd03028">
    <property type="entry name" value="GRX_PICOT_like"/>
    <property type="match status" value="1"/>
</dbReference>
<sequence length="152" mass="17199">MNLNTLRRSFVLTKSLTNLKRSCPTLQSRRLLCASAKWDKTKLDSLVQNSKVVVFMKGVPAQPMCGFSNAVVQVLRMHGVDEYDSHNILDDEDLRSEMKVYSNWPTFPQVYVGGELLGGCDIIMQLHQNGELIEELTKVGIRSALLDKEKEK</sequence>
<keyword evidence="4" id="KW-0411">Iron-sulfur</keyword>
<evidence type="ECO:0000313" key="9">
    <source>
        <dbReference type="EMBL" id="CAB3996035.1"/>
    </source>
</evidence>
<keyword evidence="3" id="KW-0408">Iron</keyword>
<keyword evidence="10" id="KW-1185">Reference proteome</keyword>
<organism evidence="9 10">
    <name type="scientific">Paramuricea clavata</name>
    <name type="common">Red gorgonian</name>
    <name type="synonym">Violescent sea-whip</name>
    <dbReference type="NCBI Taxonomy" id="317549"/>
    <lineage>
        <taxon>Eukaryota</taxon>
        <taxon>Metazoa</taxon>
        <taxon>Cnidaria</taxon>
        <taxon>Anthozoa</taxon>
        <taxon>Octocorallia</taxon>
        <taxon>Malacalcyonacea</taxon>
        <taxon>Plexauridae</taxon>
        <taxon>Paramuricea</taxon>
    </lineage>
</organism>
<dbReference type="GO" id="GO:0046872">
    <property type="term" value="F:metal ion binding"/>
    <property type="evidence" value="ECO:0007669"/>
    <property type="project" value="UniProtKB-KW"/>
</dbReference>
<dbReference type="PROSITE" id="PS51354">
    <property type="entry name" value="GLUTAREDOXIN_2"/>
    <property type="match status" value="1"/>
</dbReference>
<dbReference type="InterPro" id="IPR033658">
    <property type="entry name" value="GRX_PICOT-like"/>
</dbReference>
<name>A0A6S7GWQ3_PARCT</name>
<dbReference type="SUPFAM" id="SSF52833">
    <property type="entry name" value="Thioredoxin-like"/>
    <property type="match status" value="1"/>
</dbReference>
<evidence type="ECO:0000256" key="2">
    <source>
        <dbReference type="ARBA" id="ARBA00022723"/>
    </source>
</evidence>
<accession>A0A6S7GWQ3</accession>
<dbReference type="InterPro" id="IPR004480">
    <property type="entry name" value="Monothiol_GRX-rel"/>
</dbReference>
<dbReference type="GO" id="GO:0005759">
    <property type="term" value="C:mitochondrial matrix"/>
    <property type="evidence" value="ECO:0007669"/>
    <property type="project" value="TreeGrafter"/>
</dbReference>
<evidence type="ECO:0000256" key="1">
    <source>
        <dbReference type="ARBA" id="ARBA00022714"/>
    </source>
</evidence>
<evidence type="ECO:0000256" key="5">
    <source>
        <dbReference type="ARBA" id="ARBA00023284"/>
    </source>
</evidence>
<dbReference type="PANTHER" id="PTHR10293">
    <property type="entry name" value="GLUTAREDOXIN FAMILY MEMBER"/>
    <property type="match status" value="1"/>
</dbReference>
<dbReference type="Gene3D" id="3.40.30.10">
    <property type="entry name" value="Glutaredoxin"/>
    <property type="match status" value="1"/>
</dbReference>
<dbReference type="OrthoDB" id="415696at2759"/>
<protein>
    <recommendedName>
        <fullName evidence="6">Glutaredoxin-related protein 5, mitochondrial</fullName>
    </recommendedName>
    <alternativeName>
        <fullName evidence="7">Monothiol glutaredoxin-5</fullName>
    </alternativeName>
</protein>
<dbReference type="InterPro" id="IPR036249">
    <property type="entry name" value="Thioredoxin-like_sf"/>
</dbReference>
<dbReference type="AlphaFoldDB" id="A0A6S7GWQ3"/>
<evidence type="ECO:0000256" key="4">
    <source>
        <dbReference type="ARBA" id="ARBA00023014"/>
    </source>
</evidence>
<gene>
    <name evidence="9" type="ORF">PACLA_8A019604</name>
</gene>
<dbReference type="NCBIfam" id="TIGR00365">
    <property type="entry name" value="Grx4 family monothiol glutaredoxin"/>
    <property type="match status" value="1"/>
</dbReference>
<dbReference type="FunFam" id="3.40.30.10:FF:000005">
    <property type="entry name" value="Glutaredoxin 5"/>
    <property type="match status" value="1"/>
</dbReference>
<reference evidence="9" key="1">
    <citation type="submission" date="2020-04" db="EMBL/GenBank/DDBJ databases">
        <authorList>
            <person name="Alioto T."/>
            <person name="Alioto T."/>
            <person name="Gomez Garrido J."/>
        </authorList>
    </citation>
    <scope>NUCLEOTIDE SEQUENCE</scope>
    <source>
        <strain evidence="9">A484AB</strain>
    </source>
</reference>
<keyword evidence="2" id="KW-0479">Metal-binding</keyword>
<keyword evidence="1" id="KW-0001">2Fe-2S</keyword>
<proteinExistence type="predicted"/>
<dbReference type="Proteomes" id="UP001152795">
    <property type="component" value="Unassembled WGS sequence"/>
</dbReference>
<dbReference type="InterPro" id="IPR002109">
    <property type="entry name" value="Glutaredoxin"/>
</dbReference>
<evidence type="ECO:0000256" key="6">
    <source>
        <dbReference type="ARBA" id="ARBA00067456"/>
    </source>
</evidence>
<evidence type="ECO:0000256" key="3">
    <source>
        <dbReference type="ARBA" id="ARBA00023004"/>
    </source>
</evidence>
<evidence type="ECO:0000259" key="8">
    <source>
        <dbReference type="Pfam" id="PF00462"/>
    </source>
</evidence>
<dbReference type="EMBL" id="CACRXK020002784">
    <property type="protein sequence ID" value="CAB3996035.1"/>
    <property type="molecule type" value="Genomic_DNA"/>
</dbReference>
<dbReference type="PANTHER" id="PTHR10293:SF16">
    <property type="entry name" value="GLUTAREDOXIN-RELATED PROTEIN 5, MITOCHONDRIAL"/>
    <property type="match status" value="1"/>
</dbReference>
<evidence type="ECO:0000256" key="7">
    <source>
        <dbReference type="ARBA" id="ARBA00076083"/>
    </source>
</evidence>
<dbReference type="Pfam" id="PF00462">
    <property type="entry name" value="Glutaredoxin"/>
    <property type="match status" value="1"/>
</dbReference>
<comment type="caution">
    <text evidence="9">The sequence shown here is derived from an EMBL/GenBank/DDBJ whole genome shotgun (WGS) entry which is preliminary data.</text>
</comment>
<dbReference type="GO" id="GO:0051537">
    <property type="term" value="F:2 iron, 2 sulfur cluster binding"/>
    <property type="evidence" value="ECO:0007669"/>
    <property type="project" value="UniProtKB-KW"/>
</dbReference>